<dbReference type="Gene3D" id="1.10.1740.10">
    <property type="match status" value="1"/>
</dbReference>
<evidence type="ECO:0000259" key="1">
    <source>
        <dbReference type="SMART" id="SM00642"/>
    </source>
</evidence>
<dbReference type="SUPFAM" id="SSF51445">
    <property type="entry name" value="(Trans)glycosidases"/>
    <property type="match status" value="1"/>
</dbReference>
<dbReference type="AlphaFoldDB" id="Q7UGI7"/>
<dbReference type="Pfam" id="PF16657">
    <property type="entry name" value="Malt_amylase_C"/>
    <property type="match status" value="1"/>
</dbReference>
<evidence type="ECO:0000313" key="3">
    <source>
        <dbReference type="Proteomes" id="UP000001025"/>
    </source>
</evidence>
<accession>Q7UGI7</accession>
<name>Q7UGI7_RHOBA</name>
<reference evidence="2 3" key="1">
    <citation type="journal article" date="2003" name="Proc. Natl. Acad. Sci. U.S.A.">
        <title>Complete genome sequence of the marine planctomycete Pirellula sp. strain 1.</title>
        <authorList>
            <person name="Gloeckner F.O."/>
            <person name="Kube M."/>
            <person name="Bauer M."/>
            <person name="Teeling H."/>
            <person name="Lombardot T."/>
            <person name="Ludwig W."/>
            <person name="Gade D."/>
            <person name="Beck A."/>
            <person name="Borzym K."/>
            <person name="Heitmann K."/>
            <person name="Rabus R."/>
            <person name="Schlesner H."/>
            <person name="Amann R."/>
            <person name="Reinhardt R."/>
        </authorList>
    </citation>
    <scope>NUCLEOTIDE SEQUENCE [LARGE SCALE GENOMIC DNA]</scope>
    <source>
        <strain evidence="3">DSM 10527 / NCIMB 13988 / SH1</strain>
    </source>
</reference>
<protein>
    <submittedName>
        <fullName evidence="2">Alpha-amylase, amylosucrase</fullName>
        <ecNumber evidence="2">2.4.1.4</ecNumber>
    </submittedName>
</protein>
<dbReference type="STRING" id="243090.RB5196"/>
<dbReference type="PANTHER" id="PTHR10357">
    <property type="entry name" value="ALPHA-AMYLASE FAMILY MEMBER"/>
    <property type="match status" value="1"/>
</dbReference>
<dbReference type="InterPro" id="IPR045857">
    <property type="entry name" value="O16G_dom_2"/>
</dbReference>
<dbReference type="OrthoDB" id="9805159at2"/>
<dbReference type="EC" id="2.4.1.4" evidence="2"/>
<dbReference type="InterPro" id="IPR017853">
    <property type="entry name" value="GH"/>
</dbReference>
<dbReference type="CDD" id="cd11324">
    <property type="entry name" value="AmyAc_Amylosucrase"/>
    <property type="match status" value="1"/>
</dbReference>
<dbReference type="EnsemblBacteria" id="CAD78342">
    <property type="protein sequence ID" value="CAD78342"/>
    <property type="gene ID" value="RB5196"/>
</dbReference>
<keyword evidence="2" id="KW-0328">Glycosyltransferase</keyword>
<dbReference type="CAZy" id="GH13">
    <property type="family name" value="Glycoside Hydrolase Family 13"/>
</dbReference>
<gene>
    <name evidence="2" type="ordered locus">RB5196</name>
</gene>
<dbReference type="InterPro" id="IPR013780">
    <property type="entry name" value="Glyco_hydro_b"/>
</dbReference>
<dbReference type="InParanoid" id="Q7UGI7"/>
<dbReference type="SUPFAM" id="SSF51011">
    <property type="entry name" value="Glycosyl hydrolase domain"/>
    <property type="match status" value="1"/>
</dbReference>
<dbReference type="GO" id="GO:0005975">
    <property type="term" value="P:carbohydrate metabolic process"/>
    <property type="evidence" value="ECO:0007669"/>
    <property type="project" value="InterPro"/>
</dbReference>
<evidence type="ECO:0000313" key="2">
    <source>
        <dbReference type="EMBL" id="CAD78342.1"/>
    </source>
</evidence>
<dbReference type="Pfam" id="PF00128">
    <property type="entry name" value="Alpha-amylase"/>
    <property type="match status" value="1"/>
</dbReference>
<sequence length="701" mass="81071">MKNRTNIKTTNPQAIRMTTATNVNLPKPPPLPEPESAPAETMNAMLTNALMHAVRNGVKDSRAQSALNRLLPKLESFWEVENVSQQEADEIQLRIVQHWDDLFGYLLHLYGDQWDFFYHLEQILLTIIRGWRMRPEQLKQDDEHRINNPEWYQSEKLVGGALYVDLFSENLGELRKQIPYFQDLGLSYLHLMPLFAVRPGNNDGGYAISNYRSVDPRVGTIDDLRLLADDLREAGILLVLDFVFNHTADDHYWAQQAQSGNEEYQKYYFIFPDREVPDQYERTLREIFPTVRRGNFTWHDGMQQWVWTTFNSFQWDLNYRNPEVFRAMLSEMLFIANTGVDLLRLDAVAFIWKQMGTNCENLPEAHTLIRAFNSCVRIAAPGLVFKSEAIVHPDDVVRYISHKECQTSYNPTLMALMWESLATRDTKLLRRSLARRHKLPERTTWVNYLRCHDDIGWTFDDADAAAVGIDAFGHRQFLNAFYTGQFEGSFARGVPFQHNPDNGDMRISGTLASLAGLEQAIESDRDDWKELAIRRILLLNAMMLSVGGIPLVYLGEEWGALNDYDFVKDPAKAGDTRWVHRPKMQWKFLEELGDDGSIRGRIYRSIRKLIAIRKMTPAFGGLDMELLVLESPHLLGYVRQHEGNRVIVIANFCEHAQEIDSNRLRTAGMGRFFEDLYSGQTITTSHPLTLGPYEFMWLHRV</sequence>
<keyword evidence="3" id="KW-1185">Reference proteome</keyword>
<feature type="domain" description="Glycosyl hydrolase family 13 catalytic" evidence="1">
    <location>
        <begin position="161"/>
        <end position="613"/>
    </location>
</feature>
<dbReference type="Gene3D" id="3.20.20.80">
    <property type="entry name" value="Glycosidases"/>
    <property type="match status" value="1"/>
</dbReference>
<dbReference type="EMBL" id="BX294141">
    <property type="protein sequence ID" value="CAD78342.1"/>
    <property type="molecule type" value="Genomic_DNA"/>
</dbReference>
<organism evidence="2 3">
    <name type="scientific">Rhodopirellula baltica (strain DSM 10527 / NCIMB 13988 / SH1)</name>
    <dbReference type="NCBI Taxonomy" id="243090"/>
    <lineage>
        <taxon>Bacteria</taxon>
        <taxon>Pseudomonadati</taxon>
        <taxon>Planctomycetota</taxon>
        <taxon>Planctomycetia</taxon>
        <taxon>Pirellulales</taxon>
        <taxon>Pirellulaceae</taxon>
        <taxon>Rhodopirellula</taxon>
    </lineage>
</organism>
<dbReference type="Gene3D" id="2.60.40.1180">
    <property type="entry name" value="Golgi alpha-mannosidase II"/>
    <property type="match status" value="1"/>
</dbReference>
<keyword evidence="2" id="KW-0808">Transferase</keyword>
<dbReference type="GO" id="GO:0047669">
    <property type="term" value="F:amylosucrase activity"/>
    <property type="evidence" value="ECO:0007669"/>
    <property type="project" value="UniProtKB-EC"/>
</dbReference>
<dbReference type="Proteomes" id="UP000001025">
    <property type="component" value="Chromosome"/>
</dbReference>
<dbReference type="KEGG" id="rba:RB5196"/>
<dbReference type="Gene3D" id="3.90.400.10">
    <property type="entry name" value="Oligo-1,6-glucosidase, Domain 2"/>
    <property type="match status" value="1"/>
</dbReference>
<dbReference type="InterPro" id="IPR006047">
    <property type="entry name" value="GH13_cat_dom"/>
</dbReference>
<dbReference type="HOGENOM" id="CLU_022796_0_0_0"/>
<dbReference type="InterPro" id="IPR032091">
    <property type="entry name" value="Malt_amylase-like_C"/>
</dbReference>
<dbReference type="eggNOG" id="COG0366">
    <property type="taxonomic scope" value="Bacteria"/>
</dbReference>
<dbReference type="SMART" id="SM00642">
    <property type="entry name" value="Aamy"/>
    <property type="match status" value="1"/>
</dbReference>
<proteinExistence type="predicted"/>
<dbReference type="PATRIC" id="fig|243090.15.peg.2487"/>
<dbReference type="InterPro" id="IPR044077">
    <property type="entry name" value="Amylosucrase"/>
</dbReference>
<dbReference type="PANTHER" id="PTHR10357:SF213">
    <property type="entry name" value="ALPHA AMYLASE CATALYTIC REGION"/>
    <property type="match status" value="1"/>
</dbReference>